<sequence length="64" mass="7714">MPANWYVLHSKPNKEELLWEQLNIRKVETFYPRIRVQTVNPRARKVKAYFPGYVFVHVDLKEIG</sequence>
<feature type="non-terminal residue" evidence="3">
    <location>
        <position position="64"/>
    </location>
</feature>
<dbReference type="AlphaFoldDB" id="A0A2M6YQR3"/>
<dbReference type="InterPro" id="IPR036735">
    <property type="entry name" value="NGN_dom_sf"/>
</dbReference>
<keyword evidence="1" id="KW-0804">Transcription</keyword>
<protein>
    <submittedName>
        <fullName evidence="3">Transcription/translation regulatory transformer protein RfaH</fullName>
    </submittedName>
</protein>
<dbReference type="Pfam" id="PF02357">
    <property type="entry name" value="NusG"/>
    <property type="match status" value="1"/>
</dbReference>
<evidence type="ECO:0000313" key="3">
    <source>
        <dbReference type="EMBL" id="PIU33441.1"/>
    </source>
</evidence>
<dbReference type="SUPFAM" id="SSF82679">
    <property type="entry name" value="N-utilization substance G protein NusG, N-terminal domain"/>
    <property type="match status" value="1"/>
</dbReference>
<evidence type="ECO:0000313" key="4">
    <source>
        <dbReference type="Proteomes" id="UP000229559"/>
    </source>
</evidence>
<dbReference type="EMBL" id="PEXA01000002">
    <property type="protein sequence ID" value="PIU33441.1"/>
    <property type="molecule type" value="Genomic_DNA"/>
</dbReference>
<feature type="domain" description="NusG-like N-terminal" evidence="2">
    <location>
        <begin position="4"/>
        <end position="61"/>
    </location>
</feature>
<dbReference type="Proteomes" id="UP000229559">
    <property type="component" value="Unassembled WGS sequence"/>
</dbReference>
<proteinExistence type="predicted"/>
<accession>A0A2M6YQR3</accession>
<dbReference type="InterPro" id="IPR006645">
    <property type="entry name" value="NGN-like_dom"/>
</dbReference>
<evidence type="ECO:0000256" key="1">
    <source>
        <dbReference type="ARBA" id="ARBA00023163"/>
    </source>
</evidence>
<gene>
    <name evidence="3" type="ORF">COT04_00025</name>
</gene>
<reference evidence="4" key="1">
    <citation type="submission" date="2017-09" db="EMBL/GenBank/DDBJ databases">
        <title>Depth-based differentiation of microbial function through sediment-hosted aquifers and enrichment of novel symbionts in the deep terrestrial subsurface.</title>
        <authorList>
            <person name="Probst A.J."/>
            <person name="Ladd B."/>
            <person name="Jarett J.K."/>
            <person name="Geller-Mcgrath D.E."/>
            <person name="Sieber C.M.K."/>
            <person name="Emerson J.B."/>
            <person name="Anantharaman K."/>
            <person name="Thomas B.C."/>
            <person name="Malmstrom R."/>
            <person name="Stieglmeier M."/>
            <person name="Klingl A."/>
            <person name="Woyke T."/>
            <person name="Ryan C.M."/>
            <person name="Banfield J.F."/>
        </authorList>
    </citation>
    <scope>NUCLEOTIDE SEQUENCE [LARGE SCALE GENOMIC DNA]</scope>
</reference>
<dbReference type="GO" id="GO:0006354">
    <property type="term" value="P:DNA-templated transcription elongation"/>
    <property type="evidence" value="ECO:0007669"/>
    <property type="project" value="InterPro"/>
</dbReference>
<evidence type="ECO:0000259" key="2">
    <source>
        <dbReference type="Pfam" id="PF02357"/>
    </source>
</evidence>
<organism evidence="3 4">
    <name type="scientific">Candidatus Shapirobacteria bacterium CG07_land_8_20_14_0_80_39_12</name>
    <dbReference type="NCBI Taxonomy" id="1974480"/>
    <lineage>
        <taxon>Bacteria</taxon>
        <taxon>Candidatus Shapironibacteriota</taxon>
    </lineage>
</organism>
<name>A0A2M6YQR3_9BACT</name>
<comment type="caution">
    <text evidence="3">The sequence shown here is derived from an EMBL/GenBank/DDBJ whole genome shotgun (WGS) entry which is preliminary data.</text>
</comment>
<dbReference type="Gene3D" id="3.30.70.940">
    <property type="entry name" value="NusG, N-terminal domain"/>
    <property type="match status" value="1"/>
</dbReference>